<comment type="similarity">
    <text evidence="1">Belongs to the ABC transporter superfamily.</text>
</comment>
<dbReference type="GO" id="GO:0005524">
    <property type="term" value="F:ATP binding"/>
    <property type="evidence" value="ECO:0007669"/>
    <property type="project" value="UniProtKB-KW"/>
</dbReference>
<dbReference type="CDD" id="cd03257">
    <property type="entry name" value="ABC_NikE_OppD_transporters"/>
    <property type="match status" value="2"/>
</dbReference>
<evidence type="ECO:0000256" key="4">
    <source>
        <dbReference type="ARBA" id="ARBA00022840"/>
    </source>
</evidence>
<dbReference type="GO" id="GO:0015833">
    <property type="term" value="P:peptide transport"/>
    <property type="evidence" value="ECO:0007669"/>
    <property type="project" value="InterPro"/>
</dbReference>
<feature type="region of interest" description="Disordered" evidence="5">
    <location>
        <begin position="1"/>
        <end position="28"/>
    </location>
</feature>
<name>H5UPU1_9MICO</name>
<protein>
    <submittedName>
        <fullName evidence="7">Putative ABC transporter ATP-binding protein</fullName>
    </submittedName>
</protein>
<dbReference type="RefSeq" id="WP_009481644.1">
    <property type="nucleotide sequence ID" value="NZ_BAFE01000027.1"/>
</dbReference>
<dbReference type="PROSITE" id="PS00211">
    <property type="entry name" value="ABC_TRANSPORTER_1"/>
    <property type="match status" value="2"/>
</dbReference>
<feature type="region of interest" description="Disordered" evidence="5">
    <location>
        <begin position="289"/>
        <end position="333"/>
    </location>
</feature>
<dbReference type="Pfam" id="PF08352">
    <property type="entry name" value="oligo_HPY"/>
    <property type="match status" value="2"/>
</dbReference>
<keyword evidence="8" id="KW-1185">Reference proteome</keyword>
<dbReference type="AlphaFoldDB" id="H5UPU1"/>
<feature type="domain" description="ABC transporter" evidence="6">
    <location>
        <begin position="35"/>
        <end position="287"/>
    </location>
</feature>
<evidence type="ECO:0000256" key="2">
    <source>
        <dbReference type="ARBA" id="ARBA00022448"/>
    </source>
</evidence>
<dbReference type="SUPFAM" id="SSF52540">
    <property type="entry name" value="P-loop containing nucleoside triphosphate hydrolases"/>
    <property type="match status" value="2"/>
</dbReference>
<organism evidence="7 8">
    <name type="scientific">Mobilicoccus pelagius NBRC 104925</name>
    <dbReference type="NCBI Taxonomy" id="1089455"/>
    <lineage>
        <taxon>Bacteria</taxon>
        <taxon>Bacillati</taxon>
        <taxon>Actinomycetota</taxon>
        <taxon>Actinomycetes</taxon>
        <taxon>Micrococcales</taxon>
        <taxon>Dermatophilaceae</taxon>
        <taxon>Mobilicoccus</taxon>
    </lineage>
</organism>
<evidence type="ECO:0000256" key="5">
    <source>
        <dbReference type="SAM" id="MobiDB-lite"/>
    </source>
</evidence>
<keyword evidence="3" id="KW-0547">Nucleotide-binding</keyword>
<evidence type="ECO:0000256" key="3">
    <source>
        <dbReference type="ARBA" id="ARBA00022741"/>
    </source>
</evidence>
<dbReference type="SMART" id="SM00382">
    <property type="entry name" value="AAA"/>
    <property type="match status" value="2"/>
</dbReference>
<dbReference type="eggNOG" id="COG4172">
    <property type="taxonomic scope" value="Bacteria"/>
</dbReference>
<dbReference type="InterPro" id="IPR003439">
    <property type="entry name" value="ABC_transporter-like_ATP-bd"/>
</dbReference>
<sequence length="630" mass="67300">MSPAHVPVPGGRDRDDARQVVPSGHEAVPGADTVLRVEGLGVTAHGRDLVSGVDLHIEPGERVGLIGESGSGKSLTALSIMGLLGESLTPRGSIRVAGVEHDVVGAGERALSAMRGRDVSMVFQEPMTALDPTMRVGRQIAETMLIRRGQERPVHTEETAKDAALVLMEELGIPDPENAYRAYPHQLSGGQRQRIVLAIALANDPRLLVCDEPTTALDVTVQAFVLDRIVRATTDRGAAVLFISHDLPVVASVCSRVYVMNGGRIVESGPTERVFTRPAHPYTRRLIDASTLPPRAERTGATATPSSTPRAATRPATRTTTRTRSVPPPVPAVPAVLDTPAVLQANGITRTYRRGGRFGGGRRIEALRGVDLRVEAGERVGIVGESGSGKSTLLRIVAGLDEPTSGTVLVDGHPTRSAADLRRVRERLQLVFQDPMGSLDPRMRVADVVAEPLVGLGRPGGRERVDELLTAVGLSPEAGERYPHQFSGGERQRISIARALAPSPGILLADEPVSALDVSVRAQVLGLLSGLVDDLGLTLVMVSHDLSVIRHTCDRVLVMRDGEVVESGPTESVYEDPQHPYTQRLVGAIPTLDKALAGVDATRLARPPAAEAARRRPHRRHRPHRPGGSR</sequence>
<keyword evidence="2" id="KW-0813">Transport</keyword>
<comment type="caution">
    <text evidence="7">The sequence shown here is derived from an EMBL/GenBank/DDBJ whole genome shotgun (WGS) entry which is preliminary data.</text>
</comment>
<evidence type="ECO:0000313" key="8">
    <source>
        <dbReference type="Proteomes" id="UP000004367"/>
    </source>
</evidence>
<dbReference type="Pfam" id="PF00005">
    <property type="entry name" value="ABC_tran"/>
    <property type="match status" value="2"/>
</dbReference>
<dbReference type="GO" id="GO:0055085">
    <property type="term" value="P:transmembrane transport"/>
    <property type="evidence" value="ECO:0007669"/>
    <property type="project" value="UniProtKB-ARBA"/>
</dbReference>
<dbReference type="PANTHER" id="PTHR43776:SF7">
    <property type="entry name" value="D,D-DIPEPTIDE TRANSPORT ATP-BINDING PROTEIN DDPF-RELATED"/>
    <property type="match status" value="1"/>
</dbReference>
<accession>H5UPU1</accession>
<dbReference type="EMBL" id="BAFE01000027">
    <property type="protein sequence ID" value="GAB47746.1"/>
    <property type="molecule type" value="Genomic_DNA"/>
</dbReference>
<feature type="domain" description="ABC transporter" evidence="6">
    <location>
        <begin position="343"/>
        <end position="586"/>
    </location>
</feature>
<gene>
    <name evidence="7" type="ORF">MOPEL_029_00250</name>
</gene>
<dbReference type="NCBIfam" id="NF008453">
    <property type="entry name" value="PRK11308.1"/>
    <property type="match status" value="2"/>
</dbReference>
<dbReference type="InterPro" id="IPR050319">
    <property type="entry name" value="ABC_transp_ATP-bind"/>
</dbReference>
<dbReference type="InterPro" id="IPR027417">
    <property type="entry name" value="P-loop_NTPase"/>
</dbReference>
<dbReference type="PANTHER" id="PTHR43776">
    <property type="entry name" value="TRANSPORT ATP-BINDING PROTEIN"/>
    <property type="match status" value="1"/>
</dbReference>
<dbReference type="GO" id="GO:0016887">
    <property type="term" value="F:ATP hydrolysis activity"/>
    <property type="evidence" value="ECO:0007669"/>
    <property type="project" value="InterPro"/>
</dbReference>
<dbReference type="InterPro" id="IPR017871">
    <property type="entry name" value="ABC_transporter-like_CS"/>
</dbReference>
<dbReference type="InterPro" id="IPR003593">
    <property type="entry name" value="AAA+_ATPase"/>
</dbReference>
<proteinExistence type="inferred from homology"/>
<evidence type="ECO:0000313" key="7">
    <source>
        <dbReference type="EMBL" id="GAB47746.1"/>
    </source>
</evidence>
<dbReference type="PROSITE" id="PS50893">
    <property type="entry name" value="ABC_TRANSPORTER_2"/>
    <property type="match status" value="2"/>
</dbReference>
<reference evidence="7 8" key="1">
    <citation type="submission" date="2012-02" db="EMBL/GenBank/DDBJ databases">
        <title>Whole genome shotgun sequence of Mobilicoccus pelagius NBRC 104925.</title>
        <authorList>
            <person name="Yoshida Y."/>
            <person name="Hosoyama A."/>
            <person name="Tsuchikane K."/>
            <person name="Katsumata H."/>
            <person name="Yamazaki S."/>
            <person name="Fujita N."/>
        </authorList>
    </citation>
    <scope>NUCLEOTIDE SEQUENCE [LARGE SCALE GENOMIC DNA]</scope>
    <source>
        <strain evidence="7 8">NBRC 104925</strain>
    </source>
</reference>
<dbReference type="STRING" id="1089455.MOPEL_029_00250"/>
<dbReference type="Proteomes" id="UP000004367">
    <property type="component" value="Unassembled WGS sequence"/>
</dbReference>
<feature type="compositionally biased region" description="Basic residues" evidence="5">
    <location>
        <begin position="615"/>
        <end position="630"/>
    </location>
</feature>
<evidence type="ECO:0000256" key="1">
    <source>
        <dbReference type="ARBA" id="ARBA00005417"/>
    </source>
</evidence>
<dbReference type="InterPro" id="IPR013563">
    <property type="entry name" value="Oligopep_ABC_C"/>
</dbReference>
<dbReference type="Gene3D" id="3.40.50.300">
    <property type="entry name" value="P-loop containing nucleotide triphosphate hydrolases"/>
    <property type="match status" value="2"/>
</dbReference>
<evidence type="ECO:0000259" key="6">
    <source>
        <dbReference type="PROSITE" id="PS50893"/>
    </source>
</evidence>
<feature type="compositionally biased region" description="Low complexity" evidence="5">
    <location>
        <begin position="301"/>
        <end position="325"/>
    </location>
</feature>
<feature type="region of interest" description="Disordered" evidence="5">
    <location>
        <begin position="603"/>
        <end position="630"/>
    </location>
</feature>
<keyword evidence="4 7" id="KW-0067">ATP-binding</keyword>